<dbReference type="Proteomes" id="UP000198942">
    <property type="component" value="Unassembled WGS sequence"/>
</dbReference>
<sequence length="52" mass="5664">MKSKVNTETSKGRLAGEQKKPEAPRVSTVTPDNENGEPGPPVKRETKTTTQK</sequence>
<name>A0A1H8U9Z3_9SPHI</name>
<keyword evidence="3" id="KW-1185">Reference proteome</keyword>
<evidence type="ECO:0000313" key="3">
    <source>
        <dbReference type="Proteomes" id="UP000198942"/>
    </source>
</evidence>
<proteinExistence type="predicted"/>
<accession>A0A1H8U9Z3</accession>
<dbReference type="AlphaFoldDB" id="A0A1H8U9Z3"/>
<dbReference type="STRING" id="551995.SAMN05192574_118104"/>
<feature type="compositionally biased region" description="Basic and acidic residues" evidence="1">
    <location>
        <begin position="10"/>
        <end position="23"/>
    </location>
</feature>
<evidence type="ECO:0000313" key="2">
    <source>
        <dbReference type="EMBL" id="SEO99857.1"/>
    </source>
</evidence>
<protein>
    <submittedName>
        <fullName evidence="2">Uncharacterized protein</fullName>
    </submittedName>
</protein>
<dbReference type="EMBL" id="FOCL01000018">
    <property type="protein sequence ID" value="SEO99857.1"/>
    <property type="molecule type" value="Genomic_DNA"/>
</dbReference>
<feature type="region of interest" description="Disordered" evidence="1">
    <location>
        <begin position="1"/>
        <end position="52"/>
    </location>
</feature>
<organism evidence="2 3">
    <name type="scientific">Mucilaginibacter gossypiicola</name>
    <dbReference type="NCBI Taxonomy" id="551995"/>
    <lineage>
        <taxon>Bacteria</taxon>
        <taxon>Pseudomonadati</taxon>
        <taxon>Bacteroidota</taxon>
        <taxon>Sphingobacteriia</taxon>
        <taxon>Sphingobacteriales</taxon>
        <taxon>Sphingobacteriaceae</taxon>
        <taxon>Mucilaginibacter</taxon>
    </lineage>
</organism>
<feature type="compositionally biased region" description="Basic and acidic residues" evidence="1">
    <location>
        <begin position="42"/>
        <end position="52"/>
    </location>
</feature>
<reference evidence="3" key="1">
    <citation type="submission" date="2016-10" db="EMBL/GenBank/DDBJ databases">
        <authorList>
            <person name="Varghese N."/>
            <person name="Submissions S."/>
        </authorList>
    </citation>
    <scope>NUCLEOTIDE SEQUENCE [LARGE SCALE GENOMIC DNA]</scope>
    <source>
        <strain evidence="3">Gh-48</strain>
    </source>
</reference>
<evidence type="ECO:0000256" key="1">
    <source>
        <dbReference type="SAM" id="MobiDB-lite"/>
    </source>
</evidence>
<gene>
    <name evidence="2" type="ORF">SAMN05192574_118104</name>
</gene>
<dbReference type="RefSeq" id="WP_167668165.1">
    <property type="nucleotide sequence ID" value="NZ_FOCL01000018.1"/>
</dbReference>